<gene>
    <name evidence="11" type="ORF">AOCH_001640</name>
</gene>
<evidence type="ECO:0000259" key="10">
    <source>
        <dbReference type="PROSITE" id="PS51671"/>
    </source>
</evidence>
<evidence type="ECO:0000256" key="5">
    <source>
        <dbReference type="ARBA" id="ARBA00022605"/>
    </source>
</evidence>
<keyword evidence="12" id="KW-1185">Reference proteome</keyword>
<evidence type="ECO:0000256" key="8">
    <source>
        <dbReference type="ARBA" id="ARBA00048126"/>
    </source>
</evidence>
<evidence type="ECO:0000256" key="2">
    <source>
        <dbReference type="ARBA" id="ARBA00005216"/>
    </source>
</evidence>
<dbReference type="EC" id="1.1.1.399" evidence="3"/>
<evidence type="ECO:0000313" key="11">
    <source>
        <dbReference type="EMBL" id="KKK15971.1"/>
    </source>
</evidence>
<evidence type="ECO:0000256" key="3">
    <source>
        <dbReference type="ARBA" id="ARBA00013001"/>
    </source>
</evidence>
<protein>
    <recommendedName>
        <fullName evidence="7">2-oxoglutarate reductase</fullName>
        <ecNumber evidence="3">1.1.1.399</ecNumber>
        <ecNumber evidence="4">1.1.1.95</ecNumber>
    </recommendedName>
</protein>
<evidence type="ECO:0000256" key="7">
    <source>
        <dbReference type="ARBA" id="ARBA00030455"/>
    </source>
</evidence>
<dbReference type="GO" id="GO:0006564">
    <property type="term" value="P:L-serine biosynthetic process"/>
    <property type="evidence" value="ECO:0007669"/>
    <property type="project" value="UniProtKB-KW"/>
</dbReference>
<evidence type="ECO:0000256" key="1">
    <source>
        <dbReference type="ARBA" id="ARBA00003800"/>
    </source>
</evidence>
<dbReference type="Proteomes" id="UP000034947">
    <property type="component" value="Unassembled WGS sequence"/>
</dbReference>
<dbReference type="EMBL" id="JYKN01002549">
    <property type="protein sequence ID" value="KKK15971.1"/>
    <property type="molecule type" value="Genomic_DNA"/>
</dbReference>
<dbReference type="SUPFAM" id="SSF55021">
    <property type="entry name" value="ACT-like"/>
    <property type="match status" value="1"/>
</dbReference>
<reference evidence="11 12" key="1">
    <citation type="submission" date="2015-02" db="EMBL/GenBank/DDBJ databases">
        <title>Draft Genome Sequences of Two Closely-Related Aflatoxigenic Aspergillus Species Obtained from the Cote d'Ivoire.</title>
        <authorList>
            <person name="Moore G.G."/>
            <person name="Beltz S.B."/>
            <person name="Mack B.M."/>
        </authorList>
    </citation>
    <scope>NUCLEOTIDE SEQUENCE [LARGE SCALE GENOMIC DNA]</scope>
    <source>
        <strain evidence="11 12">SRRC1432</strain>
    </source>
</reference>
<comment type="catalytic activity">
    <reaction evidence="9">
        <text>(2R)-3-phosphoglycerate + NAD(+) = 3-phosphooxypyruvate + NADH + H(+)</text>
        <dbReference type="Rhea" id="RHEA:12641"/>
        <dbReference type="ChEBI" id="CHEBI:15378"/>
        <dbReference type="ChEBI" id="CHEBI:18110"/>
        <dbReference type="ChEBI" id="CHEBI:57540"/>
        <dbReference type="ChEBI" id="CHEBI:57945"/>
        <dbReference type="ChEBI" id="CHEBI:58272"/>
        <dbReference type="EC" id="1.1.1.95"/>
    </reaction>
</comment>
<evidence type="ECO:0000256" key="4">
    <source>
        <dbReference type="ARBA" id="ARBA00013143"/>
    </source>
</evidence>
<comment type="catalytic activity">
    <reaction evidence="8">
        <text>(R)-2-hydroxyglutarate + NAD(+) = 2-oxoglutarate + NADH + H(+)</text>
        <dbReference type="Rhea" id="RHEA:49612"/>
        <dbReference type="ChEBI" id="CHEBI:15378"/>
        <dbReference type="ChEBI" id="CHEBI:15801"/>
        <dbReference type="ChEBI" id="CHEBI:16810"/>
        <dbReference type="ChEBI" id="CHEBI:57540"/>
        <dbReference type="ChEBI" id="CHEBI:57945"/>
        <dbReference type="EC" id="1.1.1.399"/>
    </reaction>
</comment>
<dbReference type="FunFam" id="3.30.70.260:FF:000036">
    <property type="entry name" value="D-3-phosphoglycerate dehydrogenase"/>
    <property type="match status" value="1"/>
</dbReference>
<dbReference type="Gene3D" id="3.30.70.260">
    <property type="match status" value="1"/>
</dbReference>
<accession>A0A0F8UYT9</accession>
<evidence type="ECO:0000256" key="6">
    <source>
        <dbReference type="ARBA" id="ARBA00023299"/>
    </source>
</evidence>
<feature type="domain" description="ACT" evidence="10">
    <location>
        <begin position="8"/>
        <end position="78"/>
    </location>
</feature>
<comment type="pathway">
    <text evidence="2">Amino-acid biosynthesis; L-serine biosynthesis; L-serine from 3-phospho-D-glycerate: step 1/3.</text>
</comment>
<comment type="caution">
    <text evidence="11">The sequence shown here is derived from an EMBL/GenBank/DDBJ whole genome shotgun (WGS) entry which is preliminary data.</text>
</comment>
<evidence type="ECO:0000256" key="9">
    <source>
        <dbReference type="ARBA" id="ARBA00048731"/>
    </source>
</evidence>
<sequence length="78" mass="9011">MDEPDHARVIYIHHNVPGVLRKVNEILGDHNVDKQMTDSRGDVAYLMADISNVDNLTIKDLYERLESLSSRIMTRVLY</sequence>
<evidence type="ECO:0000313" key="12">
    <source>
        <dbReference type="Proteomes" id="UP000034947"/>
    </source>
</evidence>
<proteinExistence type="predicted"/>
<dbReference type="EC" id="1.1.1.95" evidence="4"/>
<dbReference type="AlphaFoldDB" id="A0A0F8UYT9"/>
<name>A0A0F8UYT9_9EURO</name>
<organism evidence="11 12">
    <name type="scientific">Aspergillus ochraceoroseus</name>
    <dbReference type="NCBI Taxonomy" id="138278"/>
    <lineage>
        <taxon>Eukaryota</taxon>
        <taxon>Fungi</taxon>
        <taxon>Dikarya</taxon>
        <taxon>Ascomycota</taxon>
        <taxon>Pezizomycotina</taxon>
        <taxon>Eurotiomycetes</taxon>
        <taxon>Eurotiomycetidae</taxon>
        <taxon>Eurotiales</taxon>
        <taxon>Aspergillaceae</taxon>
        <taxon>Aspergillus</taxon>
        <taxon>Aspergillus subgen. Nidulantes</taxon>
    </lineage>
</organism>
<dbReference type="InterPro" id="IPR002912">
    <property type="entry name" value="ACT_dom"/>
</dbReference>
<dbReference type="VEuPathDB" id="FungiDB:P175DRAFT_0504441"/>
<keyword evidence="5" id="KW-0028">Amino-acid biosynthesis</keyword>
<keyword evidence="6" id="KW-0718">Serine biosynthesis</keyword>
<dbReference type="InterPro" id="IPR045865">
    <property type="entry name" value="ACT-like_dom_sf"/>
</dbReference>
<comment type="function">
    <text evidence="1">Catalyzes the reversible oxidation of 3-phospho-D-glycerate to 3-phosphonooxypyruvate, the first step of the phosphorylated L-serine biosynthesis pathway. Also catalyzes the reversible oxidation of 2-hydroxyglutarate to 2-oxoglutarate.</text>
</comment>
<dbReference type="PROSITE" id="PS51671">
    <property type="entry name" value="ACT"/>
    <property type="match status" value="1"/>
</dbReference>
<dbReference type="GO" id="GO:0004617">
    <property type="term" value="F:phosphoglycerate dehydrogenase activity"/>
    <property type="evidence" value="ECO:0007669"/>
    <property type="project" value="UniProtKB-EC"/>
</dbReference>